<protein>
    <submittedName>
        <fullName evidence="1">Uncharacterized protein</fullName>
    </submittedName>
</protein>
<dbReference type="Proteomes" id="UP000078428">
    <property type="component" value="Unassembled WGS sequence"/>
</dbReference>
<dbReference type="RefSeq" id="WP_068495769.1">
    <property type="nucleotide sequence ID" value="NZ_LWQT01000120.1"/>
</dbReference>
<reference evidence="1 2" key="1">
    <citation type="submission" date="2016-04" db="EMBL/GenBank/DDBJ databases">
        <title>Draft genome sequence of freshwater magnetotactic bacteria Magnetospirillum marisnigri SP-1 and Magnetospirillum moscoviense BB-1.</title>
        <authorList>
            <person name="Koziaeva V."/>
            <person name="Dziuba M.V."/>
            <person name="Ivanov T.M."/>
            <person name="Kuznetsov B."/>
            <person name="Grouzdev D.S."/>
        </authorList>
    </citation>
    <scope>NUCLEOTIDE SEQUENCE [LARGE SCALE GENOMIC DNA]</scope>
    <source>
        <strain evidence="1 2">SP-1</strain>
    </source>
</reference>
<name>A0A178M7E9_9PROT</name>
<keyword evidence="2" id="KW-1185">Reference proteome</keyword>
<organism evidence="1 2">
    <name type="scientific">Paramagnetospirillum marisnigri</name>
    <dbReference type="NCBI Taxonomy" id="1285242"/>
    <lineage>
        <taxon>Bacteria</taxon>
        <taxon>Pseudomonadati</taxon>
        <taxon>Pseudomonadota</taxon>
        <taxon>Alphaproteobacteria</taxon>
        <taxon>Rhodospirillales</taxon>
        <taxon>Magnetospirillaceae</taxon>
        <taxon>Paramagnetospirillum</taxon>
    </lineage>
</organism>
<comment type="caution">
    <text evidence="1">The sequence shown here is derived from an EMBL/GenBank/DDBJ whole genome shotgun (WGS) entry which is preliminary data.</text>
</comment>
<dbReference type="OrthoDB" id="7353928at2"/>
<sequence>MKRVISAQQVLSARTSDTGDGVRLVLLDESGEEAVVTLPLDQLSILSSWLQHAERLADTEQSNPAAPAPAIAVEKWTIRPEADEEYLTLGFRLARGGEINLRMHRSGAAAYVKALGSLLGRLLPAPPSKAKH</sequence>
<proteinExistence type="predicted"/>
<gene>
    <name evidence="1" type="ORF">A6A04_08835</name>
</gene>
<accession>A0A178M7E9</accession>
<dbReference type="AlphaFoldDB" id="A0A178M7E9"/>
<dbReference type="STRING" id="1285242.A6A04_08835"/>
<dbReference type="EMBL" id="LWQT01000120">
    <property type="protein sequence ID" value="OAN43978.1"/>
    <property type="molecule type" value="Genomic_DNA"/>
</dbReference>
<evidence type="ECO:0000313" key="1">
    <source>
        <dbReference type="EMBL" id="OAN43978.1"/>
    </source>
</evidence>
<evidence type="ECO:0000313" key="2">
    <source>
        <dbReference type="Proteomes" id="UP000078428"/>
    </source>
</evidence>